<dbReference type="HOGENOM" id="CLU_2949359_0_0_2"/>
<name>O26192_METTH</name>
<organism evidence="1 2">
    <name type="scientific">Methanothermobacter thermautotrophicus (strain ATCC 29096 / DSM 1053 / JCM 10044 / NBRC 100330 / Delta H)</name>
    <name type="common">Methanobacterium thermoautotrophicum</name>
    <dbReference type="NCBI Taxonomy" id="187420"/>
    <lineage>
        <taxon>Archaea</taxon>
        <taxon>Methanobacteriati</taxon>
        <taxon>Methanobacteriota</taxon>
        <taxon>Methanomada group</taxon>
        <taxon>Methanobacteria</taxon>
        <taxon>Methanobacteriales</taxon>
        <taxon>Methanobacteriaceae</taxon>
        <taxon>Methanothermobacter</taxon>
    </lineage>
</organism>
<proteinExistence type="predicted"/>
<dbReference type="EnsemblBacteria" id="AAB84595">
    <property type="protein sequence ID" value="AAB84595"/>
    <property type="gene ID" value="MTH_89"/>
</dbReference>
<accession>O26192</accession>
<keyword evidence="2" id="KW-1185">Reference proteome</keyword>
<sequence length="59" mass="6999">MFLMLAWLPGGWATHLKRHISNLEWLCLFIGMIPHNIKTLIFLDMKNYFTFSTCWALVL</sequence>
<dbReference type="EMBL" id="AE000666">
    <property type="protein sequence ID" value="AAB84595.1"/>
    <property type="molecule type" value="Genomic_DNA"/>
</dbReference>
<evidence type="ECO:0000313" key="2">
    <source>
        <dbReference type="Proteomes" id="UP000005223"/>
    </source>
</evidence>
<dbReference type="KEGG" id="mth:MTH_89"/>
<evidence type="ECO:0000313" key="1">
    <source>
        <dbReference type="EMBL" id="AAB84595.1"/>
    </source>
</evidence>
<dbReference type="STRING" id="187420.MTH_89"/>
<dbReference type="Proteomes" id="UP000005223">
    <property type="component" value="Chromosome"/>
</dbReference>
<dbReference type="PIR" id="H69218">
    <property type="entry name" value="H69218"/>
</dbReference>
<dbReference type="AlphaFoldDB" id="O26192"/>
<gene>
    <name evidence="1" type="ordered locus">MTH_89</name>
</gene>
<dbReference type="PaxDb" id="187420-MTH_89"/>
<protein>
    <submittedName>
        <fullName evidence="1">Uncharacterized protein</fullName>
    </submittedName>
</protein>
<reference evidence="1 2" key="1">
    <citation type="journal article" date="1997" name="J. Bacteriol.">
        <title>Complete genome sequence of Methanobacterium thermoautotrophicum deltaH: functional analysis and comparative genomics.</title>
        <authorList>
            <person name="Smith D.R."/>
            <person name="Doucette-Stamm L.A."/>
            <person name="Deloughery C."/>
            <person name="Lee H.-M."/>
            <person name="Dubois J."/>
            <person name="Aldredge T."/>
            <person name="Bashirzadeh R."/>
            <person name="Blakely D."/>
            <person name="Cook R."/>
            <person name="Gilbert K."/>
            <person name="Harrison D."/>
            <person name="Hoang L."/>
            <person name="Keagle P."/>
            <person name="Lumm W."/>
            <person name="Pothier B."/>
            <person name="Qiu D."/>
            <person name="Spadafora R."/>
            <person name="Vicare R."/>
            <person name="Wang Y."/>
            <person name="Wierzbowski J."/>
            <person name="Gibson R."/>
            <person name="Jiwani N."/>
            <person name="Caruso A."/>
            <person name="Bush D."/>
            <person name="Safer H."/>
            <person name="Patwell D."/>
            <person name="Prabhakar S."/>
            <person name="McDougall S."/>
            <person name="Shimer G."/>
            <person name="Goyal A."/>
            <person name="Pietrovski S."/>
            <person name="Church G.M."/>
            <person name="Daniels C.J."/>
            <person name="Mao J.-i."/>
            <person name="Rice P."/>
            <person name="Nolling J."/>
            <person name="Reeve J.N."/>
        </authorList>
    </citation>
    <scope>NUCLEOTIDE SEQUENCE [LARGE SCALE GENOMIC DNA]</scope>
    <source>
        <strain evidence="2">ATCC 29096 / DSM 1053 / JCM 10044 / NBRC 100330 / Delta H</strain>
    </source>
</reference>
<dbReference type="InParanoid" id="O26192"/>